<comment type="cofactor">
    <cofactor evidence="1">
        <name>[4Fe-4S] cluster</name>
        <dbReference type="ChEBI" id="CHEBI:49883"/>
    </cofactor>
</comment>
<dbReference type="SFLD" id="SFLDS00029">
    <property type="entry name" value="Radical_SAM"/>
    <property type="match status" value="1"/>
</dbReference>
<dbReference type="Gene3D" id="3.20.20.70">
    <property type="entry name" value="Aldolase class I"/>
    <property type="match status" value="1"/>
</dbReference>
<keyword evidence="4" id="KW-0949">S-adenosyl-L-methionine</keyword>
<dbReference type="InterPro" id="IPR058240">
    <property type="entry name" value="rSAM_sf"/>
</dbReference>
<evidence type="ECO:0000256" key="4">
    <source>
        <dbReference type="ARBA" id="ARBA00022691"/>
    </source>
</evidence>
<dbReference type="GO" id="GO:0031419">
    <property type="term" value="F:cobalamin binding"/>
    <property type="evidence" value="ECO:0007669"/>
    <property type="project" value="InterPro"/>
</dbReference>
<evidence type="ECO:0000256" key="1">
    <source>
        <dbReference type="ARBA" id="ARBA00001966"/>
    </source>
</evidence>
<dbReference type="Proteomes" id="UP000093695">
    <property type="component" value="Chromosome"/>
</dbReference>
<dbReference type="AlphaFoldDB" id="A0A193C2Y4"/>
<keyword evidence="11" id="KW-1185">Reference proteome</keyword>
<dbReference type="InterPro" id="IPR007197">
    <property type="entry name" value="rSAM"/>
</dbReference>
<keyword evidence="5" id="KW-0479">Metal-binding</keyword>
<dbReference type="PANTHER" id="PTHR43409:SF7">
    <property type="entry name" value="BLL1977 PROTEIN"/>
    <property type="match status" value="1"/>
</dbReference>
<dbReference type="InterPro" id="IPR006638">
    <property type="entry name" value="Elp3/MiaA/NifB-like_rSAM"/>
</dbReference>
<evidence type="ECO:0000313" key="11">
    <source>
        <dbReference type="Proteomes" id="UP000093695"/>
    </source>
</evidence>
<accession>A0A193C2Y4</accession>
<keyword evidence="2" id="KW-0489">Methyltransferase</keyword>
<evidence type="ECO:0000259" key="9">
    <source>
        <dbReference type="PROSITE" id="PS51918"/>
    </source>
</evidence>
<organism evidence="10 11">
    <name type="scientific">Amycolatopsis orientalis</name>
    <name type="common">Nocardia orientalis</name>
    <dbReference type="NCBI Taxonomy" id="31958"/>
    <lineage>
        <taxon>Bacteria</taxon>
        <taxon>Bacillati</taxon>
        <taxon>Actinomycetota</taxon>
        <taxon>Actinomycetes</taxon>
        <taxon>Pseudonocardiales</taxon>
        <taxon>Pseudonocardiaceae</taxon>
        <taxon>Amycolatopsis</taxon>
    </lineage>
</organism>
<dbReference type="KEGG" id="aori:SD37_26915"/>
<dbReference type="PANTHER" id="PTHR43409">
    <property type="entry name" value="ANAEROBIC MAGNESIUM-PROTOPORPHYRIN IX MONOMETHYL ESTER CYCLASE-RELATED"/>
    <property type="match status" value="1"/>
</dbReference>
<dbReference type="SUPFAM" id="SSF102114">
    <property type="entry name" value="Radical SAM enzymes"/>
    <property type="match status" value="1"/>
</dbReference>
<dbReference type="GO" id="GO:0051539">
    <property type="term" value="F:4 iron, 4 sulfur cluster binding"/>
    <property type="evidence" value="ECO:0007669"/>
    <property type="project" value="UniProtKB-KW"/>
</dbReference>
<dbReference type="RefSeq" id="WP_044849918.1">
    <property type="nucleotide sequence ID" value="NZ_CP016174.1"/>
</dbReference>
<dbReference type="SUPFAM" id="SSF52242">
    <property type="entry name" value="Cobalamin (vitamin B12)-binding domain"/>
    <property type="match status" value="1"/>
</dbReference>
<proteinExistence type="predicted"/>
<dbReference type="InterPro" id="IPR034466">
    <property type="entry name" value="Methyltransferase_Class_B"/>
</dbReference>
<dbReference type="SFLD" id="SFLDG01123">
    <property type="entry name" value="methyltransferase_(Class_B)"/>
    <property type="match status" value="1"/>
</dbReference>
<evidence type="ECO:0000256" key="6">
    <source>
        <dbReference type="ARBA" id="ARBA00023004"/>
    </source>
</evidence>
<dbReference type="Gene3D" id="3.40.50.280">
    <property type="entry name" value="Cobalamin-binding domain"/>
    <property type="match status" value="1"/>
</dbReference>
<dbReference type="PROSITE" id="PS51918">
    <property type="entry name" value="RADICAL_SAM"/>
    <property type="match status" value="1"/>
</dbReference>
<feature type="domain" description="Radical SAM core" evidence="9">
    <location>
        <begin position="222"/>
        <end position="445"/>
    </location>
</feature>
<evidence type="ECO:0000259" key="8">
    <source>
        <dbReference type="PROSITE" id="PS51332"/>
    </source>
</evidence>
<dbReference type="Pfam" id="PF04055">
    <property type="entry name" value="Radical_SAM"/>
    <property type="match status" value="1"/>
</dbReference>
<dbReference type="SFLD" id="SFLDG01082">
    <property type="entry name" value="B12-binding_domain_containing"/>
    <property type="match status" value="1"/>
</dbReference>
<dbReference type="GO" id="GO:0046872">
    <property type="term" value="F:metal ion binding"/>
    <property type="evidence" value="ECO:0007669"/>
    <property type="project" value="UniProtKB-KW"/>
</dbReference>
<dbReference type="InterPro" id="IPR013785">
    <property type="entry name" value="Aldolase_TIM"/>
</dbReference>
<gene>
    <name evidence="10" type="ORF">SD37_26915</name>
</gene>
<name>A0A193C2Y4_AMYOR</name>
<reference evidence="10 11" key="1">
    <citation type="journal article" date="2015" name="Genome Announc.">
        <title>Draft Genome Sequence of Norvancomycin-Producing Strain Amycolatopsis orientalis CPCC200066.</title>
        <authorList>
            <person name="Lei X."/>
            <person name="Yuan F."/>
            <person name="Shi Y."/>
            <person name="Li X."/>
            <person name="Wang L."/>
            <person name="Hong B."/>
        </authorList>
    </citation>
    <scope>NUCLEOTIDE SEQUENCE [LARGE SCALE GENOMIC DNA]</scope>
    <source>
        <strain evidence="10 11">B-37</strain>
    </source>
</reference>
<dbReference type="PROSITE" id="PS51332">
    <property type="entry name" value="B12_BINDING"/>
    <property type="match status" value="1"/>
</dbReference>
<evidence type="ECO:0000313" key="10">
    <source>
        <dbReference type="EMBL" id="ANN18896.1"/>
    </source>
</evidence>
<dbReference type="STRING" id="31958.SD37_26915"/>
<keyword evidence="6" id="KW-0408">Iron</keyword>
<dbReference type="Pfam" id="PF02310">
    <property type="entry name" value="B12-binding"/>
    <property type="match status" value="1"/>
</dbReference>
<sequence length="611" mass="66600">MRVLLIKPSVRGFRVEIERHVPIGPAYLAACLRDHGHEVSLFDALSFTEDNHVVDPADYTEADRLKLDRHPRWRYLVHWGASQDRLAKAIEQAAPQVVGISCMFTPYYESAYEAARLVREIAPDALVIFGGQHPTVAHHHALAEPAFDILVRGEGEHTLPRVLDAFVAGSPLTGIPGLVFRCDPRFCGCDRHGGGAHVTPAAAQVPDLDALPLPATDLLDFDRYARSTTLITSRGCPFSCTFCTVHATVGKAFRYRSPQNVVEEIRHYVLEYGVRVFRIEDDNFTFDIDRVRELCGAIRASGLDVELHLANGITVVKLSHDLVRDMAGAGLRSLFLGLETTEPARLRKLRKGFTSVDKVRTGADWFLEEGVEVGASLIVGLLGQDLDQAAQDACRLASAGIRFGPNPFYPIPGSTDYENCLRLGIVSHDIELGLFEGFNFAIGSDLLSPEEMYWAWVYANALSFWPGYVFDRRDDGAGLSLDRALVELSAWQAAHPPRADRFEVLAEPGKASGNVVWLTESGCFCRLQQVRELTLGGGPVDFCTLSGDIVAAGVAMRVGRPVSARQVSSAVHTTGTPCAFEITEGAVGADAAVHRAYLRALSASGKAPVAV</sequence>
<dbReference type="GO" id="GO:0003824">
    <property type="term" value="F:catalytic activity"/>
    <property type="evidence" value="ECO:0007669"/>
    <property type="project" value="InterPro"/>
</dbReference>
<protein>
    <submittedName>
        <fullName evidence="10">Uncharacterized protein</fullName>
    </submittedName>
</protein>
<feature type="domain" description="B12-binding" evidence="8">
    <location>
        <begin position="7"/>
        <end position="173"/>
    </location>
</feature>
<dbReference type="InterPro" id="IPR051198">
    <property type="entry name" value="BchE-like"/>
</dbReference>
<keyword evidence="7" id="KW-0411">Iron-sulfur</keyword>
<dbReference type="InterPro" id="IPR006158">
    <property type="entry name" value="Cobalamin-bd"/>
</dbReference>
<evidence type="ECO:0000256" key="7">
    <source>
        <dbReference type="ARBA" id="ARBA00023014"/>
    </source>
</evidence>
<evidence type="ECO:0000256" key="2">
    <source>
        <dbReference type="ARBA" id="ARBA00022603"/>
    </source>
</evidence>
<dbReference type="EMBL" id="CP016174">
    <property type="protein sequence ID" value="ANN18896.1"/>
    <property type="molecule type" value="Genomic_DNA"/>
</dbReference>
<dbReference type="CDD" id="cd01335">
    <property type="entry name" value="Radical_SAM"/>
    <property type="match status" value="1"/>
</dbReference>
<dbReference type="SMART" id="SM00729">
    <property type="entry name" value="Elp3"/>
    <property type="match status" value="1"/>
</dbReference>
<dbReference type="CDD" id="cd02068">
    <property type="entry name" value="radical_SAM_B12_BD"/>
    <property type="match status" value="1"/>
</dbReference>
<dbReference type="InterPro" id="IPR036724">
    <property type="entry name" value="Cobalamin-bd_sf"/>
</dbReference>
<keyword evidence="3" id="KW-0808">Transferase</keyword>
<evidence type="ECO:0000256" key="5">
    <source>
        <dbReference type="ARBA" id="ARBA00022723"/>
    </source>
</evidence>
<evidence type="ECO:0000256" key="3">
    <source>
        <dbReference type="ARBA" id="ARBA00022679"/>
    </source>
</evidence>